<sequence>MTAGRNTARRNRFRRHWLRRREDCAVCGEPIDYDAHHLHPLSFQVDHITPLARGGTDTLDNTQPVHRKCNRDKSDSLPTDGDGPDGPAVGVTFVTHRTWRP</sequence>
<feature type="domain" description="HNH nuclease" evidence="2">
    <location>
        <begin position="13"/>
        <end position="71"/>
    </location>
</feature>
<dbReference type="GO" id="GO:0003676">
    <property type="term" value="F:nucleic acid binding"/>
    <property type="evidence" value="ECO:0007669"/>
    <property type="project" value="InterPro"/>
</dbReference>
<keyword evidence="3" id="KW-0378">Hydrolase</keyword>
<dbReference type="GO" id="GO:0004519">
    <property type="term" value="F:endonuclease activity"/>
    <property type="evidence" value="ECO:0007669"/>
    <property type="project" value="UniProtKB-KW"/>
</dbReference>
<proteinExistence type="predicted"/>
<dbReference type="Pfam" id="PF01844">
    <property type="entry name" value="HNH"/>
    <property type="match status" value="1"/>
</dbReference>
<evidence type="ECO:0000259" key="2">
    <source>
        <dbReference type="SMART" id="SM00507"/>
    </source>
</evidence>
<name>A0A1J0GQ64_9CAUD</name>
<dbReference type="EMBL" id="KX808132">
    <property type="protein sequence ID" value="APC43674.1"/>
    <property type="molecule type" value="Genomic_DNA"/>
</dbReference>
<keyword evidence="3" id="KW-0255">Endonuclease</keyword>
<gene>
    <name evidence="3" type="ORF">SEA_AMELIE_77</name>
</gene>
<evidence type="ECO:0000256" key="1">
    <source>
        <dbReference type="SAM" id="MobiDB-lite"/>
    </source>
</evidence>
<dbReference type="Gene3D" id="1.10.30.50">
    <property type="match status" value="1"/>
</dbReference>
<dbReference type="Proteomes" id="UP000225217">
    <property type="component" value="Segment"/>
</dbReference>
<dbReference type="InterPro" id="IPR002711">
    <property type="entry name" value="HNH"/>
</dbReference>
<organism evidence="3 4">
    <name type="scientific">Mycobacterium phage Amelie</name>
    <dbReference type="NCBI Taxonomy" id="1913035"/>
    <lineage>
        <taxon>Viruses</taxon>
        <taxon>Duplodnaviria</taxon>
        <taxon>Heunggongvirae</taxon>
        <taxon>Uroviricota</taxon>
        <taxon>Caudoviricetes</taxon>
        <taxon>Weiservirinae</taxon>
        <taxon>Anayavirus</taxon>
        <taxon>Anayavirus amelie</taxon>
    </lineage>
</organism>
<feature type="region of interest" description="Disordered" evidence="1">
    <location>
        <begin position="54"/>
        <end position="101"/>
    </location>
</feature>
<evidence type="ECO:0000313" key="4">
    <source>
        <dbReference type="Proteomes" id="UP000225217"/>
    </source>
</evidence>
<reference evidence="3 4" key="1">
    <citation type="submission" date="2016-08" db="EMBL/GenBank/DDBJ databases">
        <authorList>
            <person name="Grinspan D."/>
            <person name="Erlich J."/>
            <person name="Cui Z.D."/>
            <person name="Khazanchi R."/>
            <person name="Shaffer C.D."/>
            <person name="Hafer-Weston K.A."/>
            <person name="Elgin S.C.R."/>
            <person name="Klyczek K."/>
            <person name="Garlena R.A."/>
            <person name="Russell D.A."/>
            <person name="Pope W.H."/>
            <person name="Jacobs-Sera D."/>
            <person name="Hendrix R.W."/>
            <person name="Hatfull G.F."/>
        </authorList>
    </citation>
    <scope>NUCLEOTIDE SEQUENCE [LARGE SCALE GENOMIC DNA]</scope>
</reference>
<feature type="compositionally biased region" description="Low complexity" evidence="1">
    <location>
        <begin position="78"/>
        <end position="87"/>
    </location>
</feature>
<dbReference type="SMART" id="SM00507">
    <property type="entry name" value="HNHc"/>
    <property type="match status" value="1"/>
</dbReference>
<dbReference type="InterPro" id="IPR003615">
    <property type="entry name" value="HNH_nuc"/>
</dbReference>
<evidence type="ECO:0000313" key="3">
    <source>
        <dbReference type="EMBL" id="APC43674.1"/>
    </source>
</evidence>
<protein>
    <submittedName>
        <fullName evidence="3">HNH endonuclease</fullName>
    </submittedName>
</protein>
<dbReference type="GO" id="GO:0008270">
    <property type="term" value="F:zinc ion binding"/>
    <property type="evidence" value="ECO:0007669"/>
    <property type="project" value="InterPro"/>
</dbReference>
<accession>A0A1J0GQ64</accession>
<dbReference type="CDD" id="cd00085">
    <property type="entry name" value="HNHc"/>
    <property type="match status" value="1"/>
</dbReference>
<keyword evidence="4" id="KW-1185">Reference proteome</keyword>
<keyword evidence="3" id="KW-0540">Nuclease</keyword>